<keyword evidence="8" id="KW-0326">Glycosidase</keyword>
<dbReference type="InterPro" id="IPR044846">
    <property type="entry name" value="GH10"/>
</dbReference>
<dbReference type="GO" id="GO:0045493">
    <property type="term" value="P:xylan catabolic process"/>
    <property type="evidence" value="ECO:0007669"/>
    <property type="project" value="UniProtKB-KW"/>
</dbReference>
<dbReference type="PROSITE" id="PS00591">
    <property type="entry name" value="GH10_1"/>
    <property type="match status" value="1"/>
</dbReference>
<keyword evidence="6" id="KW-0378">Hydrolase</keyword>
<evidence type="ECO:0000313" key="15">
    <source>
        <dbReference type="Proteomes" id="UP001165121"/>
    </source>
</evidence>
<dbReference type="InterPro" id="IPR031158">
    <property type="entry name" value="GH10_AS"/>
</dbReference>
<evidence type="ECO:0000256" key="5">
    <source>
        <dbReference type="ARBA" id="ARBA00022729"/>
    </source>
</evidence>
<dbReference type="PRINTS" id="PR00134">
    <property type="entry name" value="GLHYDRLASE10"/>
</dbReference>
<organism evidence="14 15">
    <name type="scientific">Phytophthora fragariaefolia</name>
    <dbReference type="NCBI Taxonomy" id="1490495"/>
    <lineage>
        <taxon>Eukaryota</taxon>
        <taxon>Sar</taxon>
        <taxon>Stramenopiles</taxon>
        <taxon>Oomycota</taxon>
        <taxon>Peronosporomycetes</taxon>
        <taxon>Peronosporales</taxon>
        <taxon>Peronosporaceae</taxon>
        <taxon>Phytophthora</taxon>
    </lineage>
</organism>
<dbReference type="InterPro" id="IPR017853">
    <property type="entry name" value="GH"/>
</dbReference>
<evidence type="ECO:0000256" key="7">
    <source>
        <dbReference type="ARBA" id="ARBA00023277"/>
    </source>
</evidence>
<dbReference type="PANTHER" id="PTHR31490:SF88">
    <property type="entry name" value="BETA-XYLANASE"/>
    <property type="match status" value="1"/>
</dbReference>
<evidence type="ECO:0000256" key="9">
    <source>
        <dbReference type="ARBA" id="ARBA00023326"/>
    </source>
</evidence>
<gene>
    <name evidence="14" type="ORF">Pfra01_002203000</name>
</gene>
<keyword evidence="9" id="KW-0624">Polysaccharide degradation</keyword>
<evidence type="ECO:0000256" key="6">
    <source>
        <dbReference type="ARBA" id="ARBA00022801"/>
    </source>
</evidence>
<evidence type="ECO:0000256" key="10">
    <source>
        <dbReference type="PROSITE-ProRule" id="PRU10061"/>
    </source>
</evidence>
<dbReference type="AlphaFoldDB" id="A0A9W6Y5D5"/>
<dbReference type="PANTHER" id="PTHR31490">
    <property type="entry name" value="GLYCOSYL HYDROLASE"/>
    <property type="match status" value="1"/>
</dbReference>
<protein>
    <recommendedName>
        <fullName evidence="3">endo-1,4-beta-xylanase</fullName>
        <ecNumber evidence="3">3.2.1.8</ecNumber>
    </recommendedName>
</protein>
<keyword evidence="7" id="KW-0119">Carbohydrate metabolism</keyword>
<evidence type="ECO:0000256" key="4">
    <source>
        <dbReference type="ARBA" id="ARBA00022651"/>
    </source>
</evidence>
<dbReference type="SUPFAM" id="SSF51445">
    <property type="entry name" value="(Trans)glycosidases"/>
    <property type="match status" value="1"/>
</dbReference>
<dbReference type="InterPro" id="IPR001000">
    <property type="entry name" value="GH10_dom"/>
</dbReference>
<dbReference type="SMART" id="SM00633">
    <property type="entry name" value="Glyco_10"/>
    <property type="match status" value="1"/>
</dbReference>
<evidence type="ECO:0000313" key="14">
    <source>
        <dbReference type="EMBL" id="GMF53339.1"/>
    </source>
</evidence>
<evidence type="ECO:0000256" key="11">
    <source>
        <dbReference type="SAM" id="MobiDB-lite"/>
    </source>
</evidence>
<dbReference type="EC" id="3.2.1.8" evidence="3"/>
<evidence type="ECO:0000256" key="2">
    <source>
        <dbReference type="ARBA" id="ARBA00007495"/>
    </source>
</evidence>
<evidence type="ECO:0000259" key="13">
    <source>
        <dbReference type="PROSITE" id="PS51760"/>
    </source>
</evidence>
<keyword evidence="5 12" id="KW-0732">Signal</keyword>
<feature type="compositionally biased region" description="Low complexity" evidence="11">
    <location>
        <begin position="351"/>
        <end position="512"/>
    </location>
</feature>
<evidence type="ECO:0000256" key="1">
    <source>
        <dbReference type="ARBA" id="ARBA00000681"/>
    </source>
</evidence>
<sequence length="587" mass="62014">MKLFLPLTVVGLSLTAANGALLASTYTGTKGLHELAKAQGKYMGTATDNGELTDTYYLAALKNSSEFGMLTPGNAMKWDATEATQNTFTYTKGDAIVSIADEMGAKVRCHTLLWHQQVPSWVQSLSKEEMLSALENHITEVMTHFGDSCYAWDVANEVMGDDATYRKSFWYETTGTDYIVTAFKTANSVKKSLGLSTKLYYNDYNTNTVNAKSTAVMNMIQTLLLDANIGIDGVGFQSHSIYSDTSTAEDIVTNLERFTALGLDVAFTELDVKTSSTSPSEEEQEKQFTVYTNTVAACQQVEECVGVTIWDFDDTYTWLDNSAPLPWYQPSGKGTALVRKRAYDGIAAGWGTSSSSTASSGTSISANATTTSNESSGGDTTTTASASVAGESSLDVETSTAASSATQTTSSSADTTEASTGSSVGAETSTTSSNSDSTSTESSSTDATASTAGSSTTETESTTNSSTGTETTGSANTETTSTANSSNSETTTQSSSAGTAETTSTAGSSTQTPIAGKTGACTRRLRNCGAVHYSEDKFKSHCWCGRTASDLDNMDIWTVFQRYCHAMLHHSPIRATPCCPLQQVGSS</sequence>
<evidence type="ECO:0000256" key="8">
    <source>
        <dbReference type="ARBA" id="ARBA00023295"/>
    </source>
</evidence>
<feature type="signal peptide" evidence="12">
    <location>
        <begin position="1"/>
        <end position="19"/>
    </location>
</feature>
<keyword evidence="15" id="KW-1185">Reference proteome</keyword>
<evidence type="ECO:0000256" key="3">
    <source>
        <dbReference type="ARBA" id="ARBA00012590"/>
    </source>
</evidence>
<dbReference type="Gene3D" id="3.20.20.80">
    <property type="entry name" value="Glycosidases"/>
    <property type="match status" value="1"/>
</dbReference>
<feature type="domain" description="GH10" evidence="13">
    <location>
        <begin position="29"/>
        <end position="349"/>
    </location>
</feature>
<feature type="active site" description="Nucleophile" evidence="10">
    <location>
        <position position="269"/>
    </location>
</feature>
<comment type="catalytic activity">
    <reaction evidence="1">
        <text>Endohydrolysis of (1-&gt;4)-beta-D-xylosidic linkages in xylans.</text>
        <dbReference type="EC" id="3.2.1.8"/>
    </reaction>
</comment>
<feature type="chain" id="PRO_5040823875" description="endo-1,4-beta-xylanase" evidence="12">
    <location>
        <begin position="20"/>
        <end position="587"/>
    </location>
</feature>
<dbReference type="PROSITE" id="PS51760">
    <property type="entry name" value="GH10_2"/>
    <property type="match status" value="1"/>
</dbReference>
<comment type="caution">
    <text evidence="14">The sequence shown here is derived from an EMBL/GenBank/DDBJ whole genome shotgun (WGS) entry which is preliminary data.</text>
</comment>
<dbReference type="Proteomes" id="UP001165121">
    <property type="component" value="Unassembled WGS sequence"/>
</dbReference>
<accession>A0A9W6Y5D5</accession>
<reference evidence="14" key="1">
    <citation type="submission" date="2023-04" db="EMBL/GenBank/DDBJ databases">
        <title>Phytophthora fragariaefolia NBRC 109709.</title>
        <authorList>
            <person name="Ichikawa N."/>
            <person name="Sato H."/>
            <person name="Tonouchi N."/>
        </authorList>
    </citation>
    <scope>NUCLEOTIDE SEQUENCE</scope>
    <source>
        <strain evidence="14">NBRC 109709</strain>
    </source>
</reference>
<dbReference type="GO" id="GO:0031176">
    <property type="term" value="F:endo-1,4-beta-xylanase activity"/>
    <property type="evidence" value="ECO:0007669"/>
    <property type="project" value="UniProtKB-EC"/>
</dbReference>
<dbReference type="EMBL" id="BSXT01003263">
    <property type="protein sequence ID" value="GMF53339.1"/>
    <property type="molecule type" value="Genomic_DNA"/>
</dbReference>
<keyword evidence="4" id="KW-0858">Xylan degradation</keyword>
<feature type="region of interest" description="Disordered" evidence="11">
    <location>
        <begin position="351"/>
        <end position="516"/>
    </location>
</feature>
<evidence type="ECO:0000256" key="12">
    <source>
        <dbReference type="SAM" id="SignalP"/>
    </source>
</evidence>
<comment type="similarity">
    <text evidence="2">Belongs to the glycosyl hydrolase 10 (cellulase F) family.</text>
</comment>
<dbReference type="Pfam" id="PF00331">
    <property type="entry name" value="Glyco_hydro_10"/>
    <property type="match status" value="1"/>
</dbReference>
<proteinExistence type="inferred from homology"/>
<dbReference type="OrthoDB" id="3055998at2759"/>
<name>A0A9W6Y5D5_9STRA</name>